<dbReference type="InterPro" id="IPR047817">
    <property type="entry name" value="ABC2_TM_bact-type"/>
</dbReference>
<dbReference type="RefSeq" id="WP_175993977.1">
    <property type="nucleotide sequence ID" value="NZ_CP053642.1"/>
</dbReference>
<feature type="transmembrane region" description="Helical" evidence="6">
    <location>
        <begin position="164"/>
        <end position="185"/>
    </location>
</feature>
<dbReference type="PANTHER" id="PTHR43027:SF1">
    <property type="entry name" value="DOXORUBICIN RESISTANCE ABC TRANSPORTER PERMEASE PROTEIN DRRC-RELATED"/>
    <property type="match status" value="1"/>
</dbReference>
<dbReference type="PROSITE" id="PS51012">
    <property type="entry name" value="ABC_TM2"/>
    <property type="match status" value="1"/>
</dbReference>
<keyword evidence="3 6" id="KW-1133">Transmembrane helix</keyword>
<dbReference type="KEGG" id="amam:HPC72_00375"/>
<dbReference type="InterPro" id="IPR013525">
    <property type="entry name" value="ABC2_TM"/>
</dbReference>
<keyword evidence="2 6" id="KW-0812">Transmembrane</keyword>
<dbReference type="InterPro" id="IPR052902">
    <property type="entry name" value="ABC-2_transporter"/>
</dbReference>
<evidence type="ECO:0000256" key="6">
    <source>
        <dbReference type="RuleBase" id="RU361157"/>
    </source>
</evidence>
<feature type="transmembrane region" description="Helical" evidence="6">
    <location>
        <begin position="20"/>
        <end position="39"/>
    </location>
</feature>
<proteinExistence type="inferred from homology"/>
<dbReference type="Pfam" id="PF01061">
    <property type="entry name" value="ABC2_membrane"/>
    <property type="match status" value="1"/>
</dbReference>
<protein>
    <recommendedName>
        <fullName evidence="6">Transport permease protein</fullName>
    </recommendedName>
</protein>
<dbReference type="GO" id="GO:0140359">
    <property type="term" value="F:ABC-type transporter activity"/>
    <property type="evidence" value="ECO:0007669"/>
    <property type="project" value="InterPro"/>
</dbReference>
<evidence type="ECO:0000259" key="7">
    <source>
        <dbReference type="PROSITE" id="PS51012"/>
    </source>
</evidence>
<evidence type="ECO:0000256" key="1">
    <source>
        <dbReference type="ARBA" id="ARBA00004141"/>
    </source>
</evidence>
<feature type="transmembrane region" description="Helical" evidence="6">
    <location>
        <begin position="132"/>
        <end position="157"/>
    </location>
</feature>
<feature type="domain" description="ABC transmembrane type-2" evidence="7">
    <location>
        <begin position="20"/>
        <end position="246"/>
    </location>
</feature>
<sequence>MSSYKALTRSLARTYLRDPVALIFSLVLPPVLLVGLALAVSEQTVAASASMLDVIGPGVVAFGAACNGMLSGARSVADWRESGLGTLLRCAPVRVPTLLSAALSVAIAVTLVQALILAAVGLGMGAGMTATAWIPLALVPAVLGTLLFCSIGVVVGVVVPSTAVATAVVLAIVAPMTAFSAVAAMTDSLPGVQALSTFLPTTYLLDGLRWPLTSVGDATHALFGWSILAAGGASLFGVATWCMRWE</sequence>
<dbReference type="PANTHER" id="PTHR43027">
    <property type="entry name" value="DOXORUBICIN RESISTANCE ABC TRANSPORTER PERMEASE PROTEIN DRRC-RELATED"/>
    <property type="match status" value="1"/>
</dbReference>
<organism evidence="8 9">
    <name type="scientific">Actinomyces marmotae</name>
    <dbReference type="NCBI Taxonomy" id="2737173"/>
    <lineage>
        <taxon>Bacteria</taxon>
        <taxon>Bacillati</taxon>
        <taxon>Actinomycetota</taxon>
        <taxon>Actinomycetes</taxon>
        <taxon>Actinomycetales</taxon>
        <taxon>Actinomycetaceae</taxon>
        <taxon>Actinomyces</taxon>
    </lineage>
</organism>
<keyword evidence="5" id="KW-0046">Antibiotic resistance</keyword>
<feature type="transmembrane region" description="Helical" evidence="6">
    <location>
        <begin position="59"/>
        <end position="77"/>
    </location>
</feature>
<name>A0A6M8B6R0_9ACTO</name>
<dbReference type="EMBL" id="CP053642">
    <property type="protein sequence ID" value="QKD78923.1"/>
    <property type="molecule type" value="Genomic_DNA"/>
</dbReference>
<dbReference type="GO" id="GO:0043190">
    <property type="term" value="C:ATP-binding cassette (ABC) transporter complex"/>
    <property type="evidence" value="ECO:0007669"/>
    <property type="project" value="InterPro"/>
</dbReference>
<comment type="similarity">
    <text evidence="6">Belongs to the ABC-2 integral membrane protein family.</text>
</comment>
<dbReference type="GO" id="GO:0046677">
    <property type="term" value="P:response to antibiotic"/>
    <property type="evidence" value="ECO:0007669"/>
    <property type="project" value="UniProtKB-KW"/>
</dbReference>
<evidence type="ECO:0000256" key="4">
    <source>
        <dbReference type="ARBA" id="ARBA00023136"/>
    </source>
</evidence>
<evidence type="ECO:0000313" key="8">
    <source>
        <dbReference type="EMBL" id="QKD78923.1"/>
    </source>
</evidence>
<keyword evidence="6" id="KW-1003">Cell membrane</keyword>
<keyword evidence="6" id="KW-0813">Transport</keyword>
<reference evidence="8 9" key="1">
    <citation type="submission" date="2020-05" db="EMBL/GenBank/DDBJ databases">
        <title>Actinomyces sp. zg-325.</title>
        <authorList>
            <person name="Yang C."/>
        </authorList>
    </citation>
    <scope>NUCLEOTIDE SEQUENCE [LARGE SCALE GENOMIC DNA]</scope>
    <source>
        <strain evidence="9">zg-325</strain>
    </source>
</reference>
<accession>A0A6M8B6R0</accession>
<keyword evidence="4 6" id="KW-0472">Membrane</keyword>
<dbReference type="InterPro" id="IPR000412">
    <property type="entry name" value="ABC_2_transport"/>
</dbReference>
<evidence type="ECO:0000256" key="2">
    <source>
        <dbReference type="ARBA" id="ARBA00022692"/>
    </source>
</evidence>
<feature type="transmembrane region" description="Helical" evidence="6">
    <location>
        <begin position="98"/>
        <end position="120"/>
    </location>
</feature>
<dbReference type="AlphaFoldDB" id="A0A6M8B6R0"/>
<gene>
    <name evidence="8" type="ORF">HPC72_00375</name>
</gene>
<dbReference type="PIRSF" id="PIRSF006648">
    <property type="entry name" value="DrrB"/>
    <property type="match status" value="1"/>
</dbReference>
<keyword evidence="9" id="KW-1185">Reference proteome</keyword>
<evidence type="ECO:0000256" key="5">
    <source>
        <dbReference type="ARBA" id="ARBA00023251"/>
    </source>
</evidence>
<dbReference type="Proteomes" id="UP000504752">
    <property type="component" value="Chromosome"/>
</dbReference>
<feature type="transmembrane region" description="Helical" evidence="6">
    <location>
        <begin position="222"/>
        <end position="243"/>
    </location>
</feature>
<comment type="subcellular location">
    <subcellularLocation>
        <location evidence="6">Cell membrane</location>
        <topology evidence="6">Multi-pass membrane protein</topology>
    </subcellularLocation>
    <subcellularLocation>
        <location evidence="1">Membrane</location>
        <topology evidence="1">Multi-pass membrane protein</topology>
    </subcellularLocation>
</comment>
<evidence type="ECO:0000313" key="9">
    <source>
        <dbReference type="Proteomes" id="UP000504752"/>
    </source>
</evidence>
<evidence type="ECO:0000256" key="3">
    <source>
        <dbReference type="ARBA" id="ARBA00022989"/>
    </source>
</evidence>